<keyword evidence="1" id="KW-1133">Transmembrane helix</keyword>
<feature type="transmembrane region" description="Helical" evidence="1">
    <location>
        <begin position="21"/>
        <end position="44"/>
    </location>
</feature>
<keyword evidence="1" id="KW-0812">Transmembrane</keyword>
<gene>
    <name evidence="2" type="ORF">CL943_03025</name>
</gene>
<evidence type="ECO:0000313" key="3">
    <source>
        <dbReference type="Proteomes" id="UP000226592"/>
    </source>
</evidence>
<feature type="transmembrane region" description="Helical" evidence="1">
    <location>
        <begin position="50"/>
        <end position="83"/>
    </location>
</feature>
<evidence type="ECO:0008006" key="4">
    <source>
        <dbReference type="Google" id="ProtNLM"/>
    </source>
</evidence>
<proteinExistence type="predicted"/>
<protein>
    <recommendedName>
        <fullName evidence="4">DUF3566 domain-containing protein</fullName>
    </recommendedName>
</protein>
<dbReference type="Proteomes" id="UP000226592">
    <property type="component" value="Unassembled WGS sequence"/>
</dbReference>
<evidence type="ECO:0000256" key="1">
    <source>
        <dbReference type="SAM" id="Phobius"/>
    </source>
</evidence>
<keyword evidence="1" id="KW-0472">Membrane</keyword>
<reference evidence="3" key="1">
    <citation type="submission" date="2017-09" db="EMBL/GenBank/DDBJ databases">
        <title>The Reconstruction of 2,631 Draft Metagenome-Assembled Genomes from the Global Oceans.</title>
        <authorList>
            <person name="Tully B.J."/>
            <person name="Graham E.D."/>
            <person name="Heidelberg J.F."/>
        </authorList>
    </citation>
    <scope>NUCLEOTIDE SEQUENCE [LARGE SCALE GENOMIC DNA]</scope>
</reference>
<comment type="caution">
    <text evidence="2">The sequence shown here is derived from an EMBL/GenBank/DDBJ whole genome shotgun (WGS) entry which is preliminary data.</text>
</comment>
<sequence length="97" mass="9878">MVTKTLTRIDPVSLGKIYAALMAGMVLIFGVIVSLFGGIGTMAIAGANGILVLLGALLVTVLGAALYGVIGFVFGAIIAWIYNLVARKVGGIKVDIA</sequence>
<dbReference type="EMBL" id="NZBU01000009">
    <property type="protein sequence ID" value="MAG22252.1"/>
    <property type="molecule type" value="Genomic_DNA"/>
</dbReference>
<name>A0A2D6M1F1_9ARCH</name>
<dbReference type="AlphaFoldDB" id="A0A2D6M1F1"/>
<evidence type="ECO:0000313" key="2">
    <source>
        <dbReference type="EMBL" id="MAG22252.1"/>
    </source>
</evidence>
<accession>A0A2D6M1F1</accession>
<organism evidence="2 3">
    <name type="scientific">Candidatus Iainarchaeum sp</name>
    <dbReference type="NCBI Taxonomy" id="3101447"/>
    <lineage>
        <taxon>Archaea</taxon>
        <taxon>Candidatus Iainarchaeota</taxon>
        <taxon>Candidatus Iainarchaeia</taxon>
        <taxon>Candidatus Iainarchaeales</taxon>
        <taxon>Candidatus Iainarchaeaceae</taxon>
        <taxon>Candidatus Iainarchaeum</taxon>
    </lineage>
</organism>